<comment type="similarity">
    <text evidence="2">Belongs to the chromate ion transporter (CHR) (TC 2.A.51) family.</text>
</comment>
<evidence type="ECO:0000256" key="2">
    <source>
        <dbReference type="ARBA" id="ARBA00005262"/>
    </source>
</evidence>
<feature type="transmembrane region" description="Helical" evidence="8">
    <location>
        <begin position="457"/>
        <end position="479"/>
    </location>
</feature>
<dbReference type="HOGENOM" id="CLU_018106_0_2_1"/>
<reference evidence="10" key="2">
    <citation type="submission" date="2015-01" db="EMBL/GenBank/DDBJ databases">
        <title>Evolutionary Origins and Diversification of the Mycorrhizal Mutualists.</title>
        <authorList>
            <consortium name="DOE Joint Genome Institute"/>
            <consortium name="Mycorrhizal Genomics Consortium"/>
            <person name="Kohler A."/>
            <person name="Kuo A."/>
            <person name="Nagy L.G."/>
            <person name="Floudas D."/>
            <person name="Copeland A."/>
            <person name="Barry K.W."/>
            <person name="Cichocki N."/>
            <person name="Veneault-Fourrey C."/>
            <person name="LaButti K."/>
            <person name="Lindquist E.A."/>
            <person name="Lipzen A."/>
            <person name="Lundell T."/>
            <person name="Morin E."/>
            <person name="Murat C."/>
            <person name="Riley R."/>
            <person name="Ohm R."/>
            <person name="Sun H."/>
            <person name="Tunlid A."/>
            <person name="Henrissat B."/>
            <person name="Grigoriev I.V."/>
            <person name="Hibbett D.S."/>
            <person name="Martin F."/>
        </authorList>
    </citation>
    <scope>NUCLEOTIDE SEQUENCE [LARGE SCALE GENOMIC DNA]</scope>
    <source>
        <strain evidence="10">F 1598</strain>
    </source>
</reference>
<keyword evidence="4 8" id="KW-0812">Transmembrane</keyword>
<feature type="transmembrane region" description="Helical" evidence="8">
    <location>
        <begin position="159"/>
        <end position="177"/>
    </location>
</feature>
<dbReference type="InterPro" id="IPR003370">
    <property type="entry name" value="Chromate_transpt"/>
</dbReference>
<dbReference type="Pfam" id="PF02417">
    <property type="entry name" value="Chromate_transp"/>
    <property type="match status" value="2"/>
</dbReference>
<keyword evidence="10" id="KW-1185">Reference proteome</keyword>
<feature type="region of interest" description="Disordered" evidence="7">
    <location>
        <begin position="209"/>
        <end position="313"/>
    </location>
</feature>
<accession>A0A0C3FDI7</accession>
<feature type="transmembrane region" description="Helical" evidence="8">
    <location>
        <begin position="353"/>
        <end position="375"/>
    </location>
</feature>
<feature type="transmembrane region" description="Helical" evidence="8">
    <location>
        <begin position="90"/>
        <end position="112"/>
    </location>
</feature>
<dbReference type="PANTHER" id="PTHR33567">
    <property type="entry name" value="CHROMATE ION TRANSPORTER (EUROFUNG)"/>
    <property type="match status" value="1"/>
</dbReference>
<evidence type="ECO:0000256" key="6">
    <source>
        <dbReference type="ARBA" id="ARBA00023136"/>
    </source>
</evidence>
<dbReference type="STRING" id="765440.A0A0C3FDI7"/>
<feature type="transmembrane region" description="Helical" evidence="8">
    <location>
        <begin position="124"/>
        <end position="147"/>
    </location>
</feature>
<dbReference type="Proteomes" id="UP000054166">
    <property type="component" value="Unassembled WGS sequence"/>
</dbReference>
<evidence type="ECO:0000313" key="9">
    <source>
        <dbReference type="EMBL" id="KIM77834.1"/>
    </source>
</evidence>
<evidence type="ECO:0000256" key="7">
    <source>
        <dbReference type="SAM" id="MobiDB-lite"/>
    </source>
</evidence>
<dbReference type="GO" id="GO:0015109">
    <property type="term" value="F:chromate transmembrane transporter activity"/>
    <property type="evidence" value="ECO:0007669"/>
    <property type="project" value="InterPro"/>
</dbReference>
<feature type="transmembrane region" description="Helical" evidence="8">
    <location>
        <begin position="25"/>
        <end position="44"/>
    </location>
</feature>
<dbReference type="InParanoid" id="A0A0C3FDI7"/>
<keyword evidence="3" id="KW-1003">Cell membrane</keyword>
<feature type="compositionally biased region" description="Low complexity" evidence="7">
    <location>
        <begin position="272"/>
        <end position="291"/>
    </location>
</feature>
<evidence type="ECO:0000313" key="10">
    <source>
        <dbReference type="Proteomes" id="UP000054166"/>
    </source>
</evidence>
<dbReference type="AlphaFoldDB" id="A0A0C3FDI7"/>
<evidence type="ECO:0000256" key="3">
    <source>
        <dbReference type="ARBA" id="ARBA00022475"/>
    </source>
</evidence>
<organism evidence="9 10">
    <name type="scientific">Piloderma croceum (strain F 1598)</name>
    <dbReference type="NCBI Taxonomy" id="765440"/>
    <lineage>
        <taxon>Eukaryota</taxon>
        <taxon>Fungi</taxon>
        <taxon>Dikarya</taxon>
        <taxon>Basidiomycota</taxon>
        <taxon>Agaricomycotina</taxon>
        <taxon>Agaricomycetes</taxon>
        <taxon>Agaricomycetidae</taxon>
        <taxon>Atheliales</taxon>
        <taxon>Atheliaceae</taxon>
        <taxon>Piloderma</taxon>
    </lineage>
</organism>
<evidence type="ECO:0008006" key="11">
    <source>
        <dbReference type="Google" id="ProtNLM"/>
    </source>
</evidence>
<dbReference type="OrthoDB" id="2160638at2759"/>
<keyword evidence="5 8" id="KW-1133">Transmembrane helix</keyword>
<dbReference type="PANTHER" id="PTHR33567:SF3">
    <property type="entry name" value="CHROMATE ION TRANSPORTER (EUROFUNG)"/>
    <property type="match status" value="1"/>
</dbReference>
<feature type="transmembrane region" description="Helical" evidence="8">
    <location>
        <begin position="519"/>
        <end position="537"/>
    </location>
</feature>
<reference evidence="9 10" key="1">
    <citation type="submission" date="2014-04" db="EMBL/GenBank/DDBJ databases">
        <authorList>
            <consortium name="DOE Joint Genome Institute"/>
            <person name="Kuo A."/>
            <person name="Tarkka M."/>
            <person name="Buscot F."/>
            <person name="Kohler A."/>
            <person name="Nagy L.G."/>
            <person name="Floudas D."/>
            <person name="Copeland A."/>
            <person name="Barry K.W."/>
            <person name="Cichocki N."/>
            <person name="Veneault-Fourrey C."/>
            <person name="LaButti K."/>
            <person name="Lindquist E.A."/>
            <person name="Lipzen A."/>
            <person name="Lundell T."/>
            <person name="Morin E."/>
            <person name="Murat C."/>
            <person name="Sun H."/>
            <person name="Tunlid A."/>
            <person name="Henrissat B."/>
            <person name="Grigoriev I.V."/>
            <person name="Hibbett D.S."/>
            <person name="Martin F."/>
            <person name="Nordberg H.P."/>
            <person name="Cantor M.N."/>
            <person name="Hua S.X."/>
        </authorList>
    </citation>
    <scope>NUCLEOTIDE SEQUENCE [LARGE SCALE GENOMIC DNA]</scope>
    <source>
        <strain evidence="9 10">F 1598</strain>
    </source>
</reference>
<sequence>MTPFQAITPSSHRTLLIRLVETARAYWHLGFTAFGGPGVHVIILRRKFVDRLKWLDTATFNDLFTLGNALPGPGSTQLAFSIALVRNGTLAALLAFIMWSFPGAIGMAVLGVGVRSIPNNIPDIALAVLTGLNAATVGLIALAAFNLSKSTITDKITRFVLFASAAFGICYHAPWMYPTLMAVGGITTLAWDNRHRLIAPVISLLPSKRSPSARGDNVQAHPDLPVQEDPEAIELSDRPARSPSIEKSVDEVHVSVSTGVMSEAPRNTAEGPSSHLSRVASSSPASLSGVRQRPVQSSSSPAEPERPDISEETPLLTLGTKQALGMVVVFVAILITFIVMKSTVNTLGRPFDFFVNMIIAGIIIFGGGPVVIPLLRGYTVSSRDFLLGYAILQAFPGPNFNFAVYLGILAVPSNPALGAFLGFLGIFSPGIVLKLALLPLYKTWRSHSIAKSILRGLNAAAVGLVYTAVWQLFLVGYIYTPASGAAASTTINGPLTADPWWGVIAAGAFSVTEWFGSPPPFTIVLGALGGLGWFGVVHR</sequence>
<comment type="subcellular location">
    <subcellularLocation>
        <location evidence="1">Cell membrane</location>
        <topology evidence="1">Multi-pass membrane protein</topology>
    </subcellularLocation>
</comment>
<evidence type="ECO:0000256" key="4">
    <source>
        <dbReference type="ARBA" id="ARBA00022692"/>
    </source>
</evidence>
<keyword evidence="6 8" id="KW-0472">Membrane</keyword>
<evidence type="ECO:0000256" key="1">
    <source>
        <dbReference type="ARBA" id="ARBA00004651"/>
    </source>
</evidence>
<dbReference type="EMBL" id="KN833021">
    <property type="protein sequence ID" value="KIM77834.1"/>
    <property type="molecule type" value="Genomic_DNA"/>
</dbReference>
<dbReference type="GO" id="GO:0005886">
    <property type="term" value="C:plasma membrane"/>
    <property type="evidence" value="ECO:0007669"/>
    <property type="project" value="UniProtKB-SubCell"/>
</dbReference>
<protein>
    <recommendedName>
        <fullName evidence="11">Chromate transporter</fullName>
    </recommendedName>
</protein>
<feature type="transmembrane region" description="Helical" evidence="8">
    <location>
        <begin position="416"/>
        <end position="437"/>
    </location>
</feature>
<evidence type="ECO:0000256" key="8">
    <source>
        <dbReference type="SAM" id="Phobius"/>
    </source>
</evidence>
<name>A0A0C3FDI7_PILCF</name>
<proteinExistence type="inferred from homology"/>
<feature type="transmembrane region" description="Helical" evidence="8">
    <location>
        <begin position="323"/>
        <end position="341"/>
    </location>
</feature>
<gene>
    <name evidence="9" type="ORF">PILCRDRAFT_98523</name>
</gene>
<evidence type="ECO:0000256" key="5">
    <source>
        <dbReference type="ARBA" id="ARBA00022989"/>
    </source>
</evidence>